<evidence type="ECO:0000313" key="8">
    <source>
        <dbReference type="Proteomes" id="UP000811899"/>
    </source>
</evidence>
<comment type="caution">
    <text evidence="7">The sequence shown here is derived from an EMBL/GenBank/DDBJ whole genome shotgun (WGS) entry which is preliminary data.</text>
</comment>
<evidence type="ECO:0000259" key="6">
    <source>
        <dbReference type="PROSITE" id="PS50893"/>
    </source>
</evidence>
<dbReference type="RefSeq" id="WP_214170933.1">
    <property type="nucleotide sequence ID" value="NZ_JAHCVJ010000002.1"/>
</dbReference>
<dbReference type="GO" id="GO:0005524">
    <property type="term" value="F:ATP binding"/>
    <property type="evidence" value="ECO:0007669"/>
    <property type="project" value="UniProtKB-KW"/>
</dbReference>
<dbReference type="PROSITE" id="PS50893">
    <property type="entry name" value="ABC_TRANSPORTER_2"/>
    <property type="match status" value="2"/>
</dbReference>
<organism evidence="7 8">
    <name type="scientific">Geoanaerobacter pelophilus</name>
    <dbReference type="NCBI Taxonomy" id="60036"/>
    <lineage>
        <taxon>Bacteria</taxon>
        <taxon>Pseudomonadati</taxon>
        <taxon>Thermodesulfobacteriota</taxon>
        <taxon>Desulfuromonadia</taxon>
        <taxon>Geobacterales</taxon>
        <taxon>Geobacteraceae</taxon>
        <taxon>Geoanaerobacter</taxon>
    </lineage>
</organism>
<dbReference type="Gene3D" id="3.40.50.300">
    <property type="entry name" value="P-loop containing nucleotide triphosphate hydrolases"/>
    <property type="match status" value="2"/>
</dbReference>
<comment type="similarity">
    <text evidence="4">Belongs to the ABC transporter superfamily. ABCF family. YbiT subfamily.</text>
</comment>
<dbReference type="CDD" id="cd03221">
    <property type="entry name" value="ABCF_EF-3"/>
    <property type="match status" value="2"/>
</dbReference>
<dbReference type="PANTHER" id="PTHR42855">
    <property type="entry name" value="ABC TRANSPORTER ATP-BINDING SUBUNIT"/>
    <property type="match status" value="1"/>
</dbReference>
<evidence type="ECO:0000313" key="7">
    <source>
        <dbReference type="EMBL" id="MBT0664170.1"/>
    </source>
</evidence>
<feature type="domain" description="ABC transporter" evidence="6">
    <location>
        <begin position="2"/>
        <end position="252"/>
    </location>
</feature>
<dbReference type="Pfam" id="PF12848">
    <property type="entry name" value="ABC_tran_Xtn"/>
    <property type="match status" value="1"/>
</dbReference>
<protein>
    <recommendedName>
        <fullName evidence="5">Probable ATP-binding protein YbiT</fullName>
    </recommendedName>
</protein>
<dbReference type="Pfam" id="PF00005">
    <property type="entry name" value="ABC_tran"/>
    <property type="match status" value="2"/>
</dbReference>
<evidence type="ECO:0000256" key="2">
    <source>
        <dbReference type="ARBA" id="ARBA00022741"/>
    </source>
</evidence>
<dbReference type="EMBL" id="JAHCVJ010000002">
    <property type="protein sequence ID" value="MBT0664170.1"/>
    <property type="molecule type" value="Genomic_DNA"/>
</dbReference>
<dbReference type="FunFam" id="3.40.50.300:FF:000070">
    <property type="entry name" value="Putative ABC transporter ATP-binding component"/>
    <property type="match status" value="1"/>
</dbReference>
<evidence type="ECO:0000256" key="1">
    <source>
        <dbReference type="ARBA" id="ARBA00022737"/>
    </source>
</evidence>
<dbReference type="AlphaFoldDB" id="A0AAW4L2Y1"/>
<accession>A0AAW4L2Y1</accession>
<name>A0AAW4L2Y1_9BACT</name>
<dbReference type="InterPro" id="IPR051309">
    <property type="entry name" value="ABCF_ATPase"/>
</dbReference>
<dbReference type="SUPFAM" id="SSF52540">
    <property type="entry name" value="P-loop containing nucleoside triphosphate hydrolases"/>
    <property type="match status" value="2"/>
</dbReference>
<dbReference type="InterPro" id="IPR003593">
    <property type="entry name" value="AAA+_ATPase"/>
</dbReference>
<gene>
    <name evidence="7" type="ORF">KI809_07630</name>
</gene>
<keyword evidence="1" id="KW-0677">Repeat</keyword>
<evidence type="ECO:0000256" key="4">
    <source>
        <dbReference type="ARBA" id="ARBA00061551"/>
    </source>
</evidence>
<dbReference type="FunFam" id="3.40.50.300:FF:000011">
    <property type="entry name" value="Putative ABC transporter ATP-binding component"/>
    <property type="match status" value="1"/>
</dbReference>
<evidence type="ECO:0000256" key="3">
    <source>
        <dbReference type="ARBA" id="ARBA00022840"/>
    </source>
</evidence>
<dbReference type="GO" id="GO:0016887">
    <property type="term" value="F:ATP hydrolysis activity"/>
    <property type="evidence" value="ECO:0007669"/>
    <property type="project" value="InterPro"/>
</dbReference>
<keyword evidence="2" id="KW-0547">Nucleotide-binding</keyword>
<dbReference type="InterPro" id="IPR003439">
    <property type="entry name" value="ABC_transporter-like_ATP-bd"/>
</dbReference>
<proteinExistence type="inferred from homology"/>
<dbReference type="SMART" id="SM00382">
    <property type="entry name" value="AAA"/>
    <property type="match status" value="2"/>
</dbReference>
<dbReference type="InterPro" id="IPR032781">
    <property type="entry name" value="ABC_tran_Xtn"/>
</dbReference>
<dbReference type="PANTHER" id="PTHR42855:SF2">
    <property type="entry name" value="DRUG RESISTANCE ABC TRANSPORTER,ATP-BINDING PROTEIN"/>
    <property type="match status" value="1"/>
</dbReference>
<dbReference type="Proteomes" id="UP000811899">
    <property type="component" value="Unassembled WGS sequence"/>
</dbReference>
<keyword evidence="3 7" id="KW-0067">ATP-binding</keyword>
<keyword evidence="8" id="KW-1185">Reference proteome</keyword>
<evidence type="ECO:0000256" key="5">
    <source>
        <dbReference type="ARBA" id="ARBA00074044"/>
    </source>
</evidence>
<reference evidence="7 8" key="1">
    <citation type="submission" date="2021-05" db="EMBL/GenBank/DDBJ databases">
        <title>The draft genome of Geobacter pelophilus DSM 12255.</title>
        <authorList>
            <person name="Xu Z."/>
            <person name="Masuda Y."/>
            <person name="Itoh H."/>
            <person name="Senoo K."/>
        </authorList>
    </citation>
    <scope>NUCLEOTIDE SEQUENCE [LARGE SCALE GENOMIC DNA]</scope>
    <source>
        <strain evidence="7 8">DSM 12255</strain>
    </source>
</reference>
<dbReference type="InterPro" id="IPR027417">
    <property type="entry name" value="P-loop_NTPase"/>
</dbReference>
<feature type="domain" description="ABC transporter" evidence="6">
    <location>
        <begin position="320"/>
        <end position="535"/>
    </location>
</feature>
<sequence>MISANNISLSYGKRVIFKDVNIKFIAGNCYGLIGANGAGKSTFLKILAGEVEADSGTISVGPRERIAVLKQDQFAFDEHTVFNTVIMGHARLYEVMIAREAMYAKSDFSEEDGIRSAELEAEFAEMNGYEAESEAAVLLNGLGIPEELRHKQMKELEGGDKVRVLLAQALFGNPDVLLLDEPTNHLDLKSISWLEDFLFRFPNTVVVVSHDRHFLNQVCTHVADIDFSRIQVYVGNYDFWYQASQLTLKQKQDENRKITDRANELKEFIQRFSSNASKARQATSRKKLLEKLTVEEMPVSSRKYPYVAFKPERPCGDIILEITDLSKEIDGVAVLKDLTLTVRKGDKIAFVGANGLAKTTLFQILAGELEPDSGSFRWGVTITSAYFPKENGAFFSNDLNLIEWLGQYSPPTEGESFARGFLGRMLFSGDEATKKTTVLSGGERVRCMLARMMLTGANALILDEPTNHLDLESITALNNGLIAFSEVVLFASHDHEFVATVANRIVEITPGGIIDRAMGFEEYLENAEVAQTRDLLCQGHADLTL</sequence>